<protein>
    <submittedName>
        <fullName evidence="2">Bacterioferritin-associated ferredoxin</fullName>
    </submittedName>
</protein>
<name>A0ABV7L985_9PROT</name>
<gene>
    <name evidence="2" type="ORF">ACFOGJ_27505</name>
</gene>
<feature type="domain" description="BFD-like [2Fe-2S]-binding" evidence="1">
    <location>
        <begin position="108"/>
        <end position="155"/>
    </location>
</feature>
<feature type="non-terminal residue" evidence="2">
    <location>
        <position position="1"/>
    </location>
</feature>
<dbReference type="InterPro" id="IPR007419">
    <property type="entry name" value="BFD-like_2Fe2S-bd_dom"/>
</dbReference>
<dbReference type="RefSeq" id="WP_379906491.1">
    <property type="nucleotide sequence ID" value="NZ_JBHRTR010000054.1"/>
</dbReference>
<evidence type="ECO:0000259" key="1">
    <source>
        <dbReference type="Pfam" id="PF04324"/>
    </source>
</evidence>
<keyword evidence="3" id="KW-1185">Reference proteome</keyword>
<evidence type="ECO:0000313" key="3">
    <source>
        <dbReference type="Proteomes" id="UP001595528"/>
    </source>
</evidence>
<dbReference type="EMBL" id="JBHRTR010000054">
    <property type="protein sequence ID" value="MFC3231024.1"/>
    <property type="molecule type" value="Genomic_DNA"/>
</dbReference>
<evidence type="ECO:0000313" key="2">
    <source>
        <dbReference type="EMBL" id="MFC3231024.1"/>
    </source>
</evidence>
<reference evidence="3" key="1">
    <citation type="journal article" date="2019" name="Int. J. Syst. Evol. Microbiol.">
        <title>The Global Catalogue of Microorganisms (GCM) 10K type strain sequencing project: providing services to taxonomists for standard genome sequencing and annotation.</title>
        <authorList>
            <consortium name="The Broad Institute Genomics Platform"/>
            <consortium name="The Broad Institute Genome Sequencing Center for Infectious Disease"/>
            <person name="Wu L."/>
            <person name="Ma J."/>
        </authorList>
    </citation>
    <scope>NUCLEOTIDE SEQUENCE [LARGE SCALE GENOMIC DNA]</scope>
    <source>
        <strain evidence="3">KCTC 42964</strain>
    </source>
</reference>
<proteinExistence type="predicted"/>
<accession>A0ABV7L985</accession>
<dbReference type="InterPro" id="IPR041854">
    <property type="entry name" value="BFD-like_2Fe2S-bd_dom_sf"/>
</dbReference>
<sequence length="159" mass="15970">LARCRRGWRLELAGDGPAGDPAAIAAAVLGGIGDGEQVYADAASGSYRLARFAGDRLVAALYLAPGPVAVSRAWLADLLGREMPSPQDRMALLAGRPGGDRPDPGATVCACFAVGANTILQAVGRGCATVDAIGASLGAGSNCGSCRAEIGELIRHAGR</sequence>
<organism evidence="2 3">
    <name type="scientific">Marinibaculum pumilum</name>
    <dbReference type="NCBI Taxonomy" id="1766165"/>
    <lineage>
        <taxon>Bacteria</taxon>
        <taxon>Pseudomonadati</taxon>
        <taxon>Pseudomonadota</taxon>
        <taxon>Alphaproteobacteria</taxon>
        <taxon>Rhodospirillales</taxon>
        <taxon>Rhodospirillaceae</taxon>
        <taxon>Marinibaculum</taxon>
    </lineage>
</organism>
<comment type="caution">
    <text evidence="2">The sequence shown here is derived from an EMBL/GenBank/DDBJ whole genome shotgun (WGS) entry which is preliminary data.</text>
</comment>
<dbReference type="Proteomes" id="UP001595528">
    <property type="component" value="Unassembled WGS sequence"/>
</dbReference>
<dbReference type="Pfam" id="PF04324">
    <property type="entry name" value="Fer2_BFD"/>
    <property type="match status" value="1"/>
</dbReference>
<dbReference type="Gene3D" id="1.10.10.1100">
    <property type="entry name" value="BFD-like [2Fe-2S]-binding domain"/>
    <property type="match status" value="1"/>
</dbReference>